<gene>
    <name evidence="2" type="ORF">ANCDUO_18020</name>
</gene>
<dbReference type="OrthoDB" id="5852063at2759"/>
<feature type="region of interest" description="Disordered" evidence="1">
    <location>
        <begin position="1"/>
        <end position="27"/>
    </location>
</feature>
<proteinExistence type="predicted"/>
<dbReference type="EMBL" id="KN745144">
    <property type="protein sequence ID" value="KIH51885.1"/>
    <property type="molecule type" value="Genomic_DNA"/>
</dbReference>
<dbReference type="AlphaFoldDB" id="A0A0C2FTI6"/>
<evidence type="ECO:0000313" key="3">
    <source>
        <dbReference type="Proteomes" id="UP000054047"/>
    </source>
</evidence>
<sequence length="81" mass="9172">MTRINVHAREEKPGTPNTRPLPDYNGVEGQAIREEALAAIELVVDRLEDHFGWTEHTRVPAGQPRLGPAPLFTFEVHIFCR</sequence>
<evidence type="ECO:0000256" key="1">
    <source>
        <dbReference type="SAM" id="MobiDB-lite"/>
    </source>
</evidence>
<protein>
    <submittedName>
        <fullName evidence="2">Uncharacterized protein</fullName>
    </submittedName>
</protein>
<name>A0A0C2FTI6_9BILA</name>
<accession>A0A0C2FTI6</accession>
<keyword evidence="3" id="KW-1185">Reference proteome</keyword>
<evidence type="ECO:0000313" key="2">
    <source>
        <dbReference type="EMBL" id="KIH51885.1"/>
    </source>
</evidence>
<organism evidence="2 3">
    <name type="scientific">Ancylostoma duodenale</name>
    <dbReference type="NCBI Taxonomy" id="51022"/>
    <lineage>
        <taxon>Eukaryota</taxon>
        <taxon>Metazoa</taxon>
        <taxon>Ecdysozoa</taxon>
        <taxon>Nematoda</taxon>
        <taxon>Chromadorea</taxon>
        <taxon>Rhabditida</taxon>
        <taxon>Rhabditina</taxon>
        <taxon>Rhabditomorpha</taxon>
        <taxon>Strongyloidea</taxon>
        <taxon>Ancylostomatidae</taxon>
        <taxon>Ancylostomatinae</taxon>
        <taxon>Ancylostoma</taxon>
    </lineage>
</organism>
<reference evidence="2 3" key="1">
    <citation type="submission" date="2013-12" db="EMBL/GenBank/DDBJ databases">
        <title>Draft genome of the parsitic nematode Ancylostoma duodenale.</title>
        <authorList>
            <person name="Mitreva M."/>
        </authorList>
    </citation>
    <scope>NUCLEOTIDE SEQUENCE [LARGE SCALE GENOMIC DNA]</scope>
    <source>
        <strain evidence="2 3">Zhejiang</strain>
    </source>
</reference>
<dbReference type="Proteomes" id="UP000054047">
    <property type="component" value="Unassembled WGS sequence"/>
</dbReference>